<keyword evidence="2" id="KW-0963">Cytoplasm</keyword>
<dbReference type="EMBL" id="CADEPI010000124">
    <property type="protein sequence ID" value="CAB3376103.1"/>
    <property type="molecule type" value="Genomic_DNA"/>
</dbReference>
<evidence type="ECO:0000313" key="7">
    <source>
        <dbReference type="Proteomes" id="UP000494165"/>
    </source>
</evidence>
<name>A0A8S1DE55_9INSE</name>
<dbReference type="GO" id="GO:0005737">
    <property type="term" value="C:cytoplasm"/>
    <property type="evidence" value="ECO:0007669"/>
    <property type="project" value="UniProtKB-SubCell"/>
</dbReference>
<gene>
    <name evidence="6" type="ORF">CLODIP_2_CD10896</name>
</gene>
<evidence type="ECO:0000313" key="6">
    <source>
        <dbReference type="EMBL" id="CAB3376103.1"/>
    </source>
</evidence>
<dbReference type="CDD" id="cd09972">
    <property type="entry name" value="LOTUS_TDRD_OSKAR"/>
    <property type="match status" value="1"/>
</dbReference>
<dbReference type="PANTHER" id="PTHR21162">
    <property type="entry name" value="P53 AND DNA DAMAGE-REGULATED PROTEIN"/>
    <property type="match status" value="1"/>
</dbReference>
<comment type="subcellular location">
    <subcellularLocation>
        <location evidence="1">Cytoplasm</location>
    </subcellularLocation>
</comment>
<feature type="domain" description="HTH OST-type" evidence="5">
    <location>
        <begin position="48"/>
        <end position="121"/>
    </location>
</feature>
<dbReference type="InterPro" id="IPR033447">
    <property type="entry name" value="OSK"/>
</dbReference>
<sequence length="664" mass="75687">MDRAGNNYSCLFGLFLHRHLSYLAARSQLQAILQETSALIYTKMNPPNEQKVVKMITSILVTEKKCMSPHELMRQYRDQVGENIPYVKLGYNNLIELLQTIPGMSVASGMNRETLLAYDASHTSSGHIQQLVMRQKNQPKKIGRPGTFRPPMQMRSTRYINPHSSYAPPPRQMPVITPPVYHPVQPVPLFVPSYAQNLKQMQLKASMEAARMHPMVATENLQLRPVLCAEKQLAPAFKNLSTSAGGRSVRFEKENVYIPHLSENKPAPSVTDSPDVKDSAQPQPPLLVPKVEKIVIPKVEKIEKFSDVLMPKTDENLNLITPKKEDLVEFVVRPRTVRTDEPMLLNYQFLGDDFLLYFAYRNLKGKIRKDSKSIWCGMSYSGLNTRNALLLVEQNRNSQWHKMIVMLGYMDILESNYNFEKSKLNMLRILDTLSEKWLQSLKPGGEASLVGRRHKTNRLSEEAPNCVTIVDLKYAFFTNLAWCGTYKSQQHCPLGKTFSIGMWTHSTRKFVYNFLSRLICPQQMESQWPSEFPVELRHLIATNKAAEEVLADRHALIEVDKCRQNMRVAARAIEQSAGGPDERITLLTGAVMLKLPKKDVQSILKKDLLELDIESNRIRSELKEKVNLVQELELKDPLKGFDLKPLSKVEMAAVGQVLGRSYKD</sequence>
<dbReference type="Pfam" id="PF12872">
    <property type="entry name" value="OST-HTH"/>
    <property type="match status" value="1"/>
</dbReference>
<evidence type="ECO:0000259" key="5">
    <source>
        <dbReference type="PROSITE" id="PS51644"/>
    </source>
</evidence>
<accession>A0A8S1DE55</accession>
<keyword evidence="7" id="KW-1185">Reference proteome</keyword>
<reference evidence="6 7" key="1">
    <citation type="submission" date="2020-04" db="EMBL/GenBank/DDBJ databases">
        <authorList>
            <person name="Alioto T."/>
            <person name="Alioto T."/>
            <person name="Gomez Garrido J."/>
        </authorList>
    </citation>
    <scope>NUCLEOTIDE SEQUENCE [LARGE SCALE GENOMIC DNA]</scope>
</reference>
<evidence type="ECO:0000256" key="4">
    <source>
        <dbReference type="SAM" id="MobiDB-lite"/>
    </source>
</evidence>
<dbReference type="InterPro" id="IPR041966">
    <property type="entry name" value="LOTUS-like"/>
</dbReference>
<dbReference type="InterPro" id="IPR030482">
    <property type="entry name" value="PDRG1"/>
</dbReference>
<organism evidence="6 7">
    <name type="scientific">Cloeon dipterum</name>
    <dbReference type="NCBI Taxonomy" id="197152"/>
    <lineage>
        <taxon>Eukaryota</taxon>
        <taxon>Metazoa</taxon>
        <taxon>Ecdysozoa</taxon>
        <taxon>Arthropoda</taxon>
        <taxon>Hexapoda</taxon>
        <taxon>Insecta</taxon>
        <taxon>Pterygota</taxon>
        <taxon>Palaeoptera</taxon>
        <taxon>Ephemeroptera</taxon>
        <taxon>Pisciforma</taxon>
        <taxon>Baetidae</taxon>
        <taxon>Cloeon</taxon>
    </lineage>
</organism>
<protein>
    <recommendedName>
        <fullName evidence="5">HTH OST-type domain-containing protein</fullName>
    </recommendedName>
</protein>
<dbReference type="CDD" id="cd22860">
    <property type="entry name" value="PDRG1"/>
    <property type="match status" value="1"/>
</dbReference>
<dbReference type="Pfam" id="PF17182">
    <property type="entry name" value="OSK"/>
    <property type="match status" value="1"/>
</dbReference>
<dbReference type="AlphaFoldDB" id="A0A8S1DE55"/>
<evidence type="ECO:0000256" key="3">
    <source>
        <dbReference type="ARBA" id="ARBA00023186"/>
    </source>
</evidence>
<dbReference type="Gene3D" id="3.30.420.610">
    <property type="entry name" value="LOTUS domain-like"/>
    <property type="match status" value="1"/>
</dbReference>
<keyword evidence="3" id="KW-0143">Chaperone</keyword>
<dbReference type="OrthoDB" id="20282at2759"/>
<evidence type="ECO:0000256" key="1">
    <source>
        <dbReference type="ARBA" id="ARBA00004496"/>
    </source>
</evidence>
<evidence type="ECO:0000256" key="2">
    <source>
        <dbReference type="ARBA" id="ARBA00022490"/>
    </source>
</evidence>
<dbReference type="InterPro" id="IPR036514">
    <property type="entry name" value="SGNH_hydro_sf"/>
</dbReference>
<dbReference type="PROSITE" id="PS51644">
    <property type="entry name" value="HTH_OST"/>
    <property type="match status" value="1"/>
</dbReference>
<dbReference type="InterPro" id="IPR025605">
    <property type="entry name" value="OST-HTH/LOTUS_dom"/>
</dbReference>
<dbReference type="PANTHER" id="PTHR21162:SF0">
    <property type="entry name" value="P53 AND DNA DAMAGE-REGULATED PROTEIN 1"/>
    <property type="match status" value="1"/>
</dbReference>
<dbReference type="Proteomes" id="UP000494165">
    <property type="component" value="Unassembled WGS sequence"/>
</dbReference>
<feature type="region of interest" description="Disordered" evidence="4">
    <location>
        <begin position="262"/>
        <end position="284"/>
    </location>
</feature>
<comment type="caution">
    <text evidence="6">The sequence shown here is derived from an EMBL/GenBank/DDBJ whole genome shotgun (WGS) entry which is preliminary data.</text>
</comment>
<proteinExistence type="predicted"/>
<dbReference type="Gene3D" id="3.40.50.1110">
    <property type="entry name" value="SGNH hydrolase"/>
    <property type="match status" value="1"/>
</dbReference>